<dbReference type="InterPro" id="IPR013087">
    <property type="entry name" value="Znf_C2H2_type"/>
</dbReference>
<dbReference type="Proteomes" id="UP001303373">
    <property type="component" value="Chromosome 8"/>
</dbReference>
<name>A0AAQ3M9B3_9PEZI</name>
<feature type="domain" description="C2H2-type" evidence="2">
    <location>
        <begin position="413"/>
        <end position="439"/>
    </location>
</feature>
<accession>A0AAQ3M9B3</accession>
<dbReference type="Gene3D" id="3.30.160.60">
    <property type="entry name" value="Classic Zinc Finger"/>
    <property type="match status" value="1"/>
</dbReference>
<dbReference type="InterPro" id="IPR059009">
    <property type="entry name" value="Znf_C2H2_17_1st"/>
</dbReference>
<dbReference type="EMBL" id="CP138587">
    <property type="protein sequence ID" value="WPH02426.1"/>
    <property type="molecule type" value="Genomic_DNA"/>
</dbReference>
<dbReference type="SMART" id="SM00355">
    <property type="entry name" value="ZnF_C2H2"/>
    <property type="match status" value="2"/>
</dbReference>
<feature type="domain" description="C2H2-type" evidence="2">
    <location>
        <begin position="449"/>
        <end position="479"/>
    </location>
</feature>
<sequence>MAEHSQERNVRRPVPGSAWPVNGVHSNHQYLNPDDGTWLIVSHGSVDLGLSPALSYESQNLHTLNSFSEPDVSSLPPSLDLSFAEPEWTGHMSAFYHGLDGHQNLHEGLQSNVYTPMTRILVEYPSSGFVASQNGFVNAHHPAVFQHGSHLAYPQHVVPPQSVIQNRPLLPRTEEAELRSQPTFGTHRVLKPNPPGAQRQQHSAIVSNPSVLPGIIPAHQRGAVPCGLPDMQRVVSNNVALSPNGAAHLGYGTQPDTSGRPGYQTESSLDDLGTFFHFDRDASLESTPPARLRQQGDTGDHDSSEQTPLAPLSKPPGDEKDPKLTQNLSKAGGSNDGDEGRYRTHPLYSQGPKEDGFYHCPFAADPSCQHKPNKLKCNYEYAPPLFYPFVIFRSDADPTPTCSKFIDSHLKPFRCKMANCANQEFSSTACLLRHEREAHGMHGHGERPNLCAYHGCDRSLPGNGFPRRYNLFDHMKRVHDYKDTSETSSRKVSPDRMPESQKSGARKRKASTDAPGSGSRAKKSGPFSSNGQQNASNAQISSSDHIGERQNPSKQEQLYTKWANQKELLARQMSSVQSPDDEASLQRLSNDIQELRRLSQEARRG</sequence>
<organism evidence="3 4">
    <name type="scientific">Acrodontium crateriforme</name>
    <dbReference type="NCBI Taxonomy" id="150365"/>
    <lineage>
        <taxon>Eukaryota</taxon>
        <taxon>Fungi</taxon>
        <taxon>Dikarya</taxon>
        <taxon>Ascomycota</taxon>
        <taxon>Pezizomycotina</taxon>
        <taxon>Dothideomycetes</taxon>
        <taxon>Dothideomycetidae</taxon>
        <taxon>Mycosphaerellales</taxon>
        <taxon>Teratosphaeriaceae</taxon>
        <taxon>Acrodontium</taxon>
    </lineage>
</organism>
<feature type="compositionally biased region" description="Basic and acidic residues" evidence="1">
    <location>
        <begin position="480"/>
        <end position="499"/>
    </location>
</feature>
<evidence type="ECO:0000313" key="3">
    <source>
        <dbReference type="EMBL" id="WPH02426.1"/>
    </source>
</evidence>
<proteinExistence type="predicted"/>
<feature type="region of interest" description="Disordered" evidence="1">
    <location>
        <begin position="246"/>
        <end position="269"/>
    </location>
</feature>
<dbReference type="AlphaFoldDB" id="A0AAQ3M9B3"/>
<evidence type="ECO:0000259" key="2">
    <source>
        <dbReference type="SMART" id="SM00355"/>
    </source>
</evidence>
<dbReference type="Pfam" id="PF26177">
    <property type="entry name" value="zf_C2H2_17_1st"/>
    <property type="match status" value="1"/>
</dbReference>
<feature type="region of interest" description="Disordered" evidence="1">
    <location>
        <begin position="282"/>
        <end position="348"/>
    </location>
</feature>
<dbReference type="InterPro" id="IPR059095">
    <property type="entry name" value="Znf_C2H2_17_2nd"/>
</dbReference>
<protein>
    <recommendedName>
        <fullName evidence="2">C2H2-type domain-containing protein</fullName>
    </recommendedName>
</protein>
<gene>
    <name evidence="3" type="ORF">R9X50_00529000</name>
</gene>
<evidence type="ECO:0000313" key="4">
    <source>
        <dbReference type="Proteomes" id="UP001303373"/>
    </source>
</evidence>
<feature type="compositionally biased region" description="Low complexity" evidence="1">
    <location>
        <begin position="528"/>
        <end position="543"/>
    </location>
</feature>
<feature type="region of interest" description="Disordered" evidence="1">
    <location>
        <begin position="480"/>
        <end position="560"/>
    </location>
</feature>
<keyword evidence="4" id="KW-1185">Reference proteome</keyword>
<reference evidence="3 4" key="1">
    <citation type="submission" date="2023-11" db="EMBL/GenBank/DDBJ databases">
        <title>An acidophilic fungus is an integral part of prey digestion in a carnivorous sundew plant.</title>
        <authorList>
            <person name="Tsai I.J."/>
        </authorList>
    </citation>
    <scope>NUCLEOTIDE SEQUENCE [LARGE SCALE GENOMIC DNA]</scope>
    <source>
        <strain evidence="3">169a</strain>
    </source>
</reference>
<evidence type="ECO:0000256" key="1">
    <source>
        <dbReference type="SAM" id="MobiDB-lite"/>
    </source>
</evidence>
<dbReference type="Pfam" id="PF26176">
    <property type="entry name" value="zf_C2H2_17_2"/>
    <property type="match status" value="1"/>
</dbReference>